<proteinExistence type="inferred from homology"/>
<dbReference type="GeneID" id="106465953"/>
<dbReference type="InterPro" id="IPR034904">
    <property type="entry name" value="FSCA_dom_sf"/>
</dbReference>
<dbReference type="InterPro" id="IPR036498">
    <property type="entry name" value="Nfu/NifU_N_sf"/>
</dbReference>
<dbReference type="Proteomes" id="UP000694941">
    <property type="component" value="Unplaced"/>
</dbReference>
<dbReference type="SMART" id="SM00932">
    <property type="entry name" value="Nfu_N"/>
    <property type="match status" value="1"/>
</dbReference>
<feature type="domain" description="Scaffold protein Nfu/NifU N-terminal" evidence="2">
    <location>
        <begin position="87"/>
        <end position="174"/>
    </location>
</feature>
<evidence type="ECO:0000313" key="3">
    <source>
        <dbReference type="Proteomes" id="UP000694941"/>
    </source>
</evidence>
<dbReference type="RefSeq" id="XP_013781654.2">
    <property type="nucleotide sequence ID" value="XM_013926200.2"/>
</dbReference>
<dbReference type="PANTHER" id="PTHR11178">
    <property type="entry name" value="IRON-SULFUR CLUSTER SCAFFOLD PROTEIN NFU-RELATED"/>
    <property type="match status" value="1"/>
</dbReference>
<dbReference type="SUPFAM" id="SSF110836">
    <property type="entry name" value="Hypothetical protein SAV1430"/>
    <property type="match status" value="1"/>
</dbReference>
<protein>
    <submittedName>
        <fullName evidence="4">NFU1 iron-sulfur cluster scaffold homolog, mitochondrial-like isoform X1</fullName>
    </submittedName>
</protein>
<name>A0ABM1BGQ4_LIMPO</name>
<reference evidence="4" key="1">
    <citation type="submission" date="2025-08" db="UniProtKB">
        <authorList>
            <consortium name="RefSeq"/>
        </authorList>
    </citation>
    <scope>IDENTIFICATION</scope>
    <source>
        <tissue evidence="4">Muscle</tissue>
    </source>
</reference>
<dbReference type="Gene3D" id="3.30.300.130">
    <property type="entry name" value="Fe-S cluster assembly (FSCA)"/>
    <property type="match status" value="1"/>
</dbReference>
<sequence>MAAMKASGCSFGRIFSYTRRNGFSSHLMNSFLLREGIQLQNLRHLYGIQRYHLCRSISNCVSNRPLKRVLQLIEKPPFLQPARTMFIQTQDTPNPNSLKFLPGCAVLEKGTMDFPSAMTAHKSPLARQLFSIEGVKAIFFGPDFITVTKEEDETEWKVLKPDIFATIMDFFASGLPVLTDEPPPSDTEIQPEDNETVQMIKELLETRIRPVVQEDGGDIIFMVIIIIYLTVSFKFDIC</sequence>
<gene>
    <name evidence="4" type="primary">LOC106465953</name>
</gene>
<dbReference type="PANTHER" id="PTHR11178:SF1">
    <property type="entry name" value="NFU1 IRON-SULFUR CLUSTER SCAFFOLD HOMOLOG, MITOCHONDRIAL"/>
    <property type="match status" value="1"/>
</dbReference>
<organism evidence="3 4">
    <name type="scientific">Limulus polyphemus</name>
    <name type="common">Atlantic horseshoe crab</name>
    <dbReference type="NCBI Taxonomy" id="6850"/>
    <lineage>
        <taxon>Eukaryota</taxon>
        <taxon>Metazoa</taxon>
        <taxon>Ecdysozoa</taxon>
        <taxon>Arthropoda</taxon>
        <taxon>Chelicerata</taxon>
        <taxon>Merostomata</taxon>
        <taxon>Xiphosura</taxon>
        <taxon>Limulidae</taxon>
        <taxon>Limulus</taxon>
    </lineage>
</organism>
<dbReference type="Pfam" id="PF08712">
    <property type="entry name" value="Nfu_N"/>
    <property type="match status" value="1"/>
</dbReference>
<comment type="similarity">
    <text evidence="1">Belongs to the NifU family.</text>
</comment>
<evidence type="ECO:0000256" key="1">
    <source>
        <dbReference type="ARBA" id="ARBA00006420"/>
    </source>
</evidence>
<evidence type="ECO:0000313" key="4">
    <source>
        <dbReference type="RefSeq" id="XP_013781654.2"/>
    </source>
</evidence>
<keyword evidence="3" id="KW-1185">Reference proteome</keyword>
<accession>A0ABM1BGQ4</accession>
<dbReference type="InterPro" id="IPR014824">
    <property type="entry name" value="Nfu/NifU_N"/>
</dbReference>
<evidence type="ECO:0000259" key="2">
    <source>
        <dbReference type="SMART" id="SM00932"/>
    </source>
</evidence>
<dbReference type="Gene3D" id="3.30.1370.70">
    <property type="entry name" value="Scaffold protein Nfu/NifU, N-terminal domain"/>
    <property type="match status" value="1"/>
</dbReference>
<dbReference type="SUPFAM" id="SSF117916">
    <property type="entry name" value="Fe-S cluster assembly (FSCA) domain-like"/>
    <property type="match status" value="1"/>
</dbReference>